<dbReference type="EMBL" id="FOVN01000001">
    <property type="protein sequence ID" value="SFN46635.1"/>
    <property type="molecule type" value="Genomic_DNA"/>
</dbReference>
<dbReference type="SUPFAM" id="SSF52540">
    <property type="entry name" value="P-loop containing nucleoside triphosphate hydrolases"/>
    <property type="match status" value="1"/>
</dbReference>
<dbReference type="RefSeq" id="WP_092206167.1">
    <property type="nucleotide sequence ID" value="NZ_FOVN01000001.1"/>
</dbReference>
<proteinExistence type="predicted"/>
<feature type="domain" description="Sulfotransferase" evidence="3">
    <location>
        <begin position="10"/>
        <end position="200"/>
    </location>
</feature>
<organism evidence="4 5">
    <name type="scientific">Bizionia echini</name>
    <dbReference type="NCBI Taxonomy" id="649333"/>
    <lineage>
        <taxon>Bacteria</taxon>
        <taxon>Pseudomonadati</taxon>
        <taxon>Bacteroidota</taxon>
        <taxon>Flavobacteriia</taxon>
        <taxon>Flavobacteriales</taxon>
        <taxon>Flavobacteriaceae</taxon>
        <taxon>Bizionia</taxon>
    </lineage>
</organism>
<gene>
    <name evidence="4" type="ORF">SAMN04487989_101621</name>
</gene>
<dbReference type="Gene3D" id="3.40.50.300">
    <property type="entry name" value="P-loop containing nucleotide triphosphate hydrolases"/>
    <property type="match status" value="1"/>
</dbReference>
<dbReference type="PANTHER" id="PTHR10605">
    <property type="entry name" value="HEPARAN SULFATE SULFOTRANSFERASE"/>
    <property type="match status" value="1"/>
</dbReference>
<dbReference type="PANTHER" id="PTHR10605:SF56">
    <property type="entry name" value="BIFUNCTIONAL HEPARAN SULFATE N-DEACETYLASE_N-SULFOTRANSFERASE"/>
    <property type="match status" value="1"/>
</dbReference>
<accession>A0A1I4Z8N0</accession>
<reference evidence="5" key="1">
    <citation type="submission" date="2016-10" db="EMBL/GenBank/DDBJ databases">
        <authorList>
            <person name="Varghese N."/>
            <person name="Submissions S."/>
        </authorList>
    </citation>
    <scope>NUCLEOTIDE SEQUENCE [LARGE SCALE GENOMIC DNA]</scope>
    <source>
        <strain evidence="5">DSM 23925</strain>
    </source>
</reference>
<keyword evidence="5" id="KW-1185">Reference proteome</keyword>
<evidence type="ECO:0000313" key="4">
    <source>
        <dbReference type="EMBL" id="SFN46635.1"/>
    </source>
</evidence>
<dbReference type="InterPro" id="IPR000863">
    <property type="entry name" value="Sulfotransferase_dom"/>
</dbReference>
<dbReference type="STRING" id="649333.SAMN04487989_101621"/>
<dbReference type="InterPro" id="IPR027417">
    <property type="entry name" value="P-loop_NTPase"/>
</dbReference>
<keyword evidence="1 4" id="KW-0808">Transferase</keyword>
<name>A0A1I4Z8N0_9FLAO</name>
<evidence type="ECO:0000256" key="1">
    <source>
        <dbReference type="ARBA" id="ARBA00022679"/>
    </source>
</evidence>
<evidence type="ECO:0000256" key="2">
    <source>
        <dbReference type="ARBA" id="ARBA00023180"/>
    </source>
</evidence>
<dbReference type="OrthoDB" id="981508at2"/>
<dbReference type="Proteomes" id="UP000198705">
    <property type="component" value="Unassembled WGS sequence"/>
</dbReference>
<protein>
    <submittedName>
        <fullName evidence="4">Sulfotransferase domain-containing protein</fullName>
    </submittedName>
</protein>
<evidence type="ECO:0000259" key="3">
    <source>
        <dbReference type="Pfam" id="PF00685"/>
    </source>
</evidence>
<keyword evidence="2" id="KW-0325">Glycoprotein</keyword>
<sequence length="302" mass="35897">MENAKLITPNTILIGAQKAATTSLYNWIAQHPDVCGPATLKDYAFFAYDEFFNQGLESLSHIYKKEYNQEKIVIHGFVNYMFFEKSIKRIYNFNKDIKLIMSLRNPTDRAISAYEYQVKSQKEPIKTFLDALKAEESRMEENDYSTVADLTYFNHGLYYKQLQIILKYFPLEQIKVVFYEDINTNPKQLILDVYSFLEVDNSFTPKFKTMNKTGEIKNKTIHKLFYSRSPIKQKIVKYLIDPIFPLEKRLKVKIFINEYNTKDKARVENTYPIERAYLQDKFKEDIEQLEKLLHVDLTQWKK</sequence>
<dbReference type="InterPro" id="IPR037359">
    <property type="entry name" value="NST/OST"/>
</dbReference>
<evidence type="ECO:0000313" key="5">
    <source>
        <dbReference type="Proteomes" id="UP000198705"/>
    </source>
</evidence>
<dbReference type="Pfam" id="PF00685">
    <property type="entry name" value="Sulfotransfer_1"/>
    <property type="match status" value="1"/>
</dbReference>
<dbReference type="AlphaFoldDB" id="A0A1I4Z8N0"/>
<dbReference type="GO" id="GO:0008146">
    <property type="term" value="F:sulfotransferase activity"/>
    <property type="evidence" value="ECO:0007669"/>
    <property type="project" value="InterPro"/>
</dbReference>